<dbReference type="InterPro" id="IPR000515">
    <property type="entry name" value="MetI-like"/>
</dbReference>
<evidence type="ECO:0000256" key="6">
    <source>
        <dbReference type="ARBA" id="ARBA00023136"/>
    </source>
</evidence>
<proteinExistence type="inferred from homology"/>
<comment type="subcellular location">
    <subcellularLocation>
        <location evidence="1 7">Cell membrane</location>
        <topology evidence="1 7">Multi-pass membrane protein</topology>
    </subcellularLocation>
</comment>
<dbReference type="GO" id="GO:0005886">
    <property type="term" value="C:plasma membrane"/>
    <property type="evidence" value="ECO:0007669"/>
    <property type="project" value="UniProtKB-SubCell"/>
</dbReference>
<feature type="domain" description="ABC transmembrane type-1" evidence="8">
    <location>
        <begin position="79"/>
        <end position="294"/>
    </location>
</feature>
<evidence type="ECO:0000313" key="10">
    <source>
        <dbReference type="Proteomes" id="UP000612456"/>
    </source>
</evidence>
<dbReference type="SUPFAM" id="SSF161098">
    <property type="entry name" value="MetI-like"/>
    <property type="match status" value="1"/>
</dbReference>
<evidence type="ECO:0000256" key="1">
    <source>
        <dbReference type="ARBA" id="ARBA00004651"/>
    </source>
</evidence>
<dbReference type="EMBL" id="BMHP01000009">
    <property type="protein sequence ID" value="GGD97537.1"/>
    <property type="molecule type" value="Genomic_DNA"/>
</dbReference>
<keyword evidence="5 7" id="KW-1133">Transmembrane helix</keyword>
<evidence type="ECO:0000313" key="9">
    <source>
        <dbReference type="EMBL" id="GGD97537.1"/>
    </source>
</evidence>
<accession>A0A916ZHU7</accession>
<comment type="caution">
    <text evidence="9">The sequence shown here is derived from an EMBL/GenBank/DDBJ whole genome shotgun (WGS) entry which is preliminary data.</text>
</comment>
<feature type="transmembrane region" description="Helical" evidence="7">
    <location>
        <begin position="170"/>
        <end position="192"/>
    </location>
</feature>
<dbReference type="AlphaFoldDB" id="A0A916ZHU7"/>
<evidence type="ECO:0000256" key="4">
    <source>
        <dbReference type="ARBA" id="ARBA00022692"/>
    </source>
</evidence>
<feature type="transmembrane region" description="Helical" evidence="7">
    <location>
        <begin position="85"/>
        <end position="104"/>
    </location>
</feature>
<evidence type="ECO:0000259" key="8">
    <source>
        <dbReference type="PROSITE" id="PS50928"/>
    </source>
</evidence>
<name>A0A916ZHU7_9BACL</name>
<feature type="transmembrane region" description="Helical" evidence="7">
    <location>
        <begin position="213"/>
        <end position="233"/>
    </location>
</feature>
<reference evidence="9" key="2">
    <citation type="submission" date="2020-09" db="EMBL/GenBank/DDBJ databases">
        <authorList>
            <person name="Sun Q."/>
            <person name="Zhou Y."/>
        </authorList>
    </citation>
    <scope>NUCLEOTIDE SEQUENCE</scope>
    <source>
        <strain evidence="9">CGMCC 1.15178</strain>
    </source>
</reference>
<protein>
    <submittedName>
        <fullName evidence="9">Sugar ABC transporter permease</fullName>
    </submittedName>
</protein>
<dbReference type="PROSITE" id="PS50928">
    <property type="entry name" value="ABC_TM1"/>
    <property type="match status" value="1"/>
</dbReference>
<evidence type="ECO:0000256" key="7">
    <source>
        <dbReference type="RuleBase" id="RU363032"/>
    </source>
</evidence>
<dbReference type="Pfam" id="PF00528">
    <property type="entry name" value="BPD_transp_1"/>
    <property type="match status" value="1"/>
</dbReference>
<dbReference type="RefSeq" id="WP_188999308.1">
    <property type="nucleotide sequence ID" value="NZ_BMHP01000009.1"/>
</dbReference>
<evidence type="ECO:0000256" key="2">
    <source>
        <dbReference type="ARBA" id="ARBA00022448"/>
    </source>
</evidence>
<dbReference type="GO" id="GO:0055085">
    <property type="term" value="P:transmembrane transport"/>
    <property type="evidence" value="ECO:0007669"/>
    <property type="project" value="InterPro"/>
</dbReference>
<evidence type="ECO:0000256" key="5">
    <source>
        <dbReference type="ARBA" id="ARBA00022989"/>
    </source>
</evidence>
<dbReference type="CDD" id="cd06261">
    <property type="entry name" value="TM_PBP2"/>
    <property type="match status" value="1"/>
</dbReference>
<feature type="transmembrane region" description="Helical" evidence="7">
    <location>
        <begin position="273"/>
        <end position="298"/>
    </location>
</feature>
<gene>
    <name evidence="9" type="ORF">GCM10010911_65340</name>
</gene>
<dbReference type="PANTHER" id="PTHR43227">
    <property type="entry name" value="BLL4140 PROTEIN"/>
    <property type="match status" value="1"/>
</dbReference>
<evidence type="ECO:0000256" key="3">
    <source>
        <dbReference type="ARBA" id="ARBA00022475"/>
    </source>
</evidence>
<dbReference type="Gene3D" id="1.10.3720.10">
    <property type="entry name" value="MetI-like"/>
    <property type="match status" value="1"/>
</dbReference>
<dbReference type="InterPro" id="IPR035906">
    <property type="entry name" value="MetI-like_sf"/>
</dbReference>
<feature type="transmembrane region" description="Helical" evidence="7">
    <location>
        <begin position="20"/>
        <end position="46"/>
    </location>
</feature>
<keyword evidence="6 7" id="KW-0472">Membrane</keyword>
<organism evidence="9 10">
    <name type="scientific">Paenibacillus nasutitermitis</name>
    <dbReference type="NCBI Taxonomy" id="1652958"/>
    <lineage>
        <taxon>Bacteria</taxon>
        <taxon>Bacillati</taxon>
        <taxon>Bacillota</taxon>
        <taxon>Bacilli</taxon>
        <taxon>Bacillales</taxon>
        <taxon>Paenibacillaceae</taxon>
        <taxon>Paenibacillus</taxon>
    </lineage>
</organism>
<keyword evidence="2 7" id="KW-0813">Transport</keyword>
<keyword evidence="3" id="KW-1003">Cell membrane</keyword>
<feature type="transmembrane region" description="Helical" evidence="7">
    <location>
        <begin position="124"/>
        <end position="150"/>
    </location>
</feature>
<dbReference type="PANTHER" id="PTHR43227:SF11">
    <property type="entry name" value="BLL4140 PROTEIN"/>
    <property type="match status" value="1"/>
</dbReference>
<dbReference type="Proteomes" id="UP000612456">
    <property type="component" value="Unassembled WGS sequence"/>
</dbReference>
<sequence>MSSPNAAPSPWRKAKRHWQLYLVLFLPLVYLIVFKYVPMAGIVIAFKDYNVIKGMWGSPWVGTKYFMQFFDSPNFWLYMKNTLGISLYGLLVGFPAPILLALALNEIRNGWFKKSVQLVTYAPYFISTVIMVSILVVTLSPNVGIISKFFSLLGMENTNFMGMPSLFKSIYVWSDVWQFTGYGAIIYIAALAGVNPELYESAKVDGASRFQKIISIDIPSLIPVSVVLLILNLGNVMKLGFEKIYLMQNPLNLSTSEVISTYVYKVGLLGSSFSFSAAIGFFNSIINLILLVSVNYIAKKLSSTSLW</sequence>
<comment type="similarity">
    <text evidence="7">Belongs to the binding-protein-dependent transport system permease family.</text>
</comment>
<keyword evidence="4 7" id="KW-0812">Transmembrane</keyword>
<keyword evidence="10" id="KW-1185">Reference proteome</keyword>
<dbReference type="InterPro" id="IPR050809">
    <property type="entry name" value="UgpAE/MalFG_permease"/>
</dbReference>
<reference evidence="9" key="1">
    <citation type="journal article" date="2014" name="Int. J. Syst. Evol. Microbiol.">
        <title>Complete genome sequence of Corynebacterium casei LMG S-19264T (=DSM 44701T), isolated from a smear-ripened cheese.</title>
        <authorList>
            <consortium name="US DOE Joint Genome Institute (JGI-PGF)"/>
            <person name="Walter F."/>
            <person name="Albersmeier A."/>
            <person name="Kalinowski J."/>
            <person name="Ruckert C."/>
        </authorList>
    </citation>
    <scope>NUCLEOTIDE SEQUENCE</scope>
    <source>
        <strain evidence="9">CGMCC 1.15178</strain>
    </source>
</reference>